<dbReference type="InterPro" id="IPR052711">
    <property type="entry name" value="Zinc_ADH-like"/>
</dbReference>
<evidence type="ECO:0000259" key="1">
    <source>
        <dbReference type="SMART" id="SM00829"/>
    </source>
</evidence>
<evidence type="ECO:0000313" key="2">
    <source>
        <dbReference type="EMBL" id="KAK3054291.1"/>
    </source>
</evidence>
<dbReference type="InterPro" id="IPR013154">
    <property type="entry name" value="ADH-like_N"/>
</dbReference>
<dbReference type="Pfam" id="PF00107">
    <property type="entry name" value="ADH_zinc_N"/>
    <property type="match status" value="1"/>
</dbReference>
<keyword evidence="3" id="KW-1185">Reference proteome</keyword>
<dbReference type="InterPro" id="IPR013149">
    <property type="entry name" value="ADH-like_C"/>
</dbReference>
<reference evidence="2" key="1">
    <citation type="submission" date="2023-04" db="EMBL/GenBank/DDBJ databases">
        <title>Black Yeasts Isolated from many extreme environments.</title>
        <authorList>
            <person name="Coleine C."/>
            <person name="Stajich J.E."/>
            <person name="Selbmann L."/>
        </authorList>
    </citation>
    <scope>NUCLEOTIDE SEQUENCE</scope>
    <source>
        <strain evidence="2">CCFEE 5312</strain>
    </source>
</reference>
<dbReference type="SUPFAM" id="SSF51735">
    <property type="entry name" value="NAD(P)-binding Rossmann-fold domains"/>
    <property type="match status" value="1"/>
</dbReference>
<comment type="caution">
    <text evidence="2">The sequence shown here is derived from an EMBL/GenBank/DDBJ whole genome shotgun (WGS) entry which is preliminary data.</text>
</comment>
<dbReference type="PANTHER" id="PTHR45033">
    <property type="match status" value="1"/>
</dbReference>
<dbReference type="CDD" id="cd08276">
    <property type="entry name" value="MDR7"/>
    <property type="match status" value="1"/>
</dbReference>
<dbReference type="InterPro" id="IPR011032">
    <property type="entry name" value="GroES-like_sf"/>
</dbReference>
<organism evidence="2 3">
    <name type="scientific">Extremus antarcticus</name>
    <dbReference type="NCBI Taxonomy" id="702011"/>
    <lineage>
        <taxon>Eukaryota</taxon>
        <taxon>Fungi</taxon>
        <taxon>Dikarya</taxon>
        <taxon>Ascomycota</taxon>
        <taxon>Pezizomycotina</taxon>
        <taxon>Dothideomycetes</taxon>
        <taxon>Dothideomycetidae</taxon>
        <taxon>Mycosphaerellales</taxon>
        <taxon>Extremaceae</taxon>
        <taxon>Extremus</taxon>
    </lineage>
</organism>
<dbReference type="Pfam" id="PF08240">
    <property type="entry name" value="ADH_N"/>
    <property type="match status" value="1"/>
</dbReference>
<feature type="domain" description="Enoyl reductase (ER)" evidence="1">
    <location>
        <begin position="19"/>
        <end position="298"/>
    </location>
</feature>
<dbReference type="InterPro" id="IPR020843">
    <property type="entry name" value="ER"/>
</dbReference>
<dbReference type="SMART" id="SM00829">
    <property type="entry name" value="PKS_ER"/>
    <property type="match status" value="1"/>
</dbReference>
<proteinExistence type="predicted"/>
<name>A0AAJ0DPN6_9PEZI</name>
<dbReference type="Gene3D" id="3.40.50.720">
    <property type="entry name" value="NAD(P)-binding Rossmann-like Domain"/>
    <property type="match status" value="1"/>
</dbReference>
<dbReference type="EMBL" id="JAWDJX010000012">
    <property type="protein sequence ID" value="KAK3054291.1"/>
    <property type="molecule type" value="Genomic_DNA"/>
</dbReference>
<accession>A0AAJ0DPN6</accession>
<protein>
    <recommendedName>
        <fullName evidence="1">Enoyl reductase (ER) domain-containing protein</fullName>
    </recommendedName>
</protein>
<dbReference type="GO" id="GO:0016491">
    <property type="term" value="F:oxidoreductase activity"/>
    <property type="evidence" value="ECO:0007669"/>
    <property type="project" value="InterPro"/>
</dbReference>
<dbReference type="Proteomes" id="UP001271007">
    <property type="component" value="Unassembled WGS sequence"/>
</dbReference>
<dbReference type="AlphaFoldDB" id="A0AAJ0DPN6"/>
<dbReference type="PANTHER" id="PTHR45033:SF2">
    <property type="entry name" value="ZINC-TYPE ALCOHOL DEHYDROGENASE-LIKE PROTEIN C1773.06C"/>
    <property type="match status" value="1"/>
</dbReference>
<dbReference type="SUPFAM" id="SSF50129">
    <property type="entry name" value="GroES-like"/>
    <property type="match status" value="1"/>
</dbReference>
<dbReference type="InterPro" id="IPR036291">
    <property type="entry name" value="NAD(P)-bd_dom_sf"/>
</dbReference>
<gene>
    <name evidence="2" type="ORF">LTR09_004559</name>
</gene>
<sequence length="301" mass="31128">MSSPSGTRFSHWTLPEANGVDSLILDENASIDGPLGDEEVAVELHAASLNYRELVIVKNAFPSPWSSSIRLSLIPGSDGAGIVKAVGNSVTTFTPGDRVVTHMTPSLTANQYPTFSDICAGLGHGIDGTLRQYGHFDQAALVKAPNSLSFEEAATLTCSGLTAYNALFGLRGREVHTGDWVLVQGTGGVSIAALQFAVAAGANVIATTSSEAKADRLKALGAKEVVNYRSTPAWGKAARDLTPQHRGFDIVADIGGDTTLGQSIEAVRTDGLVVAAGMVGGAAKNSVPMMAALTMCVLCVG</sequence>
<evidence type="ECO:0000313" key="3">
    <source>
        <dbReference type="Proteomes" id="UP001271007"/>
    </source>
</evidence>
<dbReference type="Gene3D" id="3.90.180.10">
    <property type="entry name" value="Medium-chain alcohol dehydrogenases, catalytic domain"/>
    <property type="match status" value="1"/>
</dbReference>